<dbReference type="Proteomes" id="UP000237246">
    <property type="component" value="Unassembled WGS sequence"/>
</dbReference>
<feature type="transmembrane region" description="Helical" evidence="2">
    <location>
        <begin position="91"/>
        <end position="112"/>
    </location>
</feature>
<feature type="disulfide bond" evidence="1">
    <location>
        <begin position="19"/>
        <end position="34"/>
    </location>
</feature>
<dbReference type="OrthoDB" id="9408020at2759"/>
<dbReference type="PROSITE" id="PS00652">
    <property type="entry name" value="TNFR_NGFR_1"/>
    <property type="match status" value="1"/>
</dbReference>
<feature type="non-terminal residue" evidence="4">
    <location>
        <position position="1"/>
    </location>
</feature>
<dbReference type="GO" id="GO:0045121">
    <property type="term" value="C:membrane raft"/>
    <property type="evidence" value="ECO:0007669"/>
    <property type="project" value="TreeGrafter"/>
</dbReference>
<proteinExistence type="predicted"/>
<feature type="repeat" description="TNFR-Cys" evidence="1">
    <location>
        <begin position="18"/>
        <end position="60"/>
    </location>
</feature>
<dbReference type="Gene3D" id="2.10.50.10">
    <property type="entry name" value="Tumor Necrosis Factor Receptor, subunit A, domain 2"/>
    <property type="match status" value="2"/>
</dbReference>
<sequence>TYKSKDCEWSGQAPVCLPCPNGTFTAVDNIMEKCFQCTRCRTELQQIEKTPCTLKQDTVCGCRKNQYQFGEADFFECKNCSPCANGIITNYGNLVLGIILAIFVVICVVYIVNKAVKLVQKNGIASSFYSCVSLPQTSKEPVSEVSKMMIVRVSLPLSTMLTWDPE</sequence>
<dbReference type="Pfam" id="PF00020">
    <property type="entry name" value="TNFR_c6"/>
    <property type="match status" value="1"/>
</dbReference>
<evidence type="ECO:0000256" key="2">
    <source>
        <dbReference type="SAM" id="Phobius"/>
    </source>
</evidence>
<keyword evidence="2" id="KW-0812">Transmembrane</keyword>
<dbReference type="AlphaFoldDB" id="A0A2P4SCF2"/>
<name>A0A2P4SCF2_BAMTH</name>
<feature type="domain" description="TNFR-Cys" evidence="3">
    <location>
        <begin position="18"/>
        <end position="60"/>
    </location>
</feature>
<keyword evidence="5" id="KW-1185">Reference proteome</keyword>
<dbReference type="GO" id="GO:0043235">
    <property type="term" value="C:receptor complex"/>
    <property type="evidence" value="ECO:0007669"/>
    <property type="project" value="TreeGrafter"/>
</dbReference>
<gene>
    <name evidence="4" type="ORF">CIB84_014460</name>
</gene>
<keyword evidence="2" id="KW-1133">Transmembrane helix</keyword>
<dbReference type="PROSITE" id="PS50050">
    <property type="entry name" value="TNFR_NGFR_2"/>
    <property type="match status" value="1"/>
</dbReference>
<dbReference type="GO" id="GO:0006954">
    <property type="term" value="P:inflammatory response"/>
    <property type="evidence" value="ECO:0007669"/>
    <property type="project" value="TreeGrafter"/>
</dbReference>
<keyword evidence="1" id="KW-1015">Disulfide bond</keyword>
<dbReference type="GO" id="GO:0005031">
    <property type="term" value="F:tumor necrosis factor receptor activity"/>
    <property type="evidence" value="ECO:0007669"/>
    <property type="project" value="TreeGrafter"/>
</dbReference>
<evidence type="ECO:0000256" key="1">
    <source>
        <dbReference type="PROSITE-ProRule" id="PRU00206"/>
    </source>
</evidence>
<keyword evidence="2" id="KW-0472">Membrane</keyword>
<dbReference type="PANTHER" id="PTHR46861:SF1">
    <property type="entry name" value="TUMOR NECROSIS FACTOR RECEPTOR SUPERFAMILY MEMBER 1A"/>
    <property type="match status" value="1"/>
</dbReference>
<dbReference type="PANTHER" id="PTHR46861">
    <property type="entry name" value="TUMOR NECROSIS FACTOR RECEPTOR SUPERFAMILY MEMBER 1A"/>
    <property type="match status" value="1"/>
</dbReference>
<evidence type="ECO:0000313" key="5">
    <source>
        <dbReference type="Proteomes" id="UP000237246"/>
    </source>
</evidence>
<organism evidence="4 5">
    <name type="scientific">Bambusicola thoracicus</name>
    <name type="common">Chinese bamboo-partridge</name>
    <name type="synonym">Perdix thoracica</name>
    <dbReference type="NCBI Taxonomy" id="9083"/>
    <lineage>
        <taxon>Eukaryota</taxon>
        <taxon>Metazoa</taxon>
        <taxon>Chordata</taxon>
        <taxon>Craniata</taxon>
        <taxon>Vertebrata</taxon>
        <taxon>Euteleostomi</taxon>
        <taxon>Archelosauria</taxon>
        <taxon>Archosauria</taxon>
        <taxon>Dinosauria</taxon>
        <taxon>Saurischia</taxon>
        <taxon>Theropoda</taxon>
        <taxon>Coelurosauria</taxon>
        <taxon>Aves</taxon>
        <taxon>Neognathae</taxon>
        <taxon>Galloanserae</taxon>
        <taxon>Galliformes</taxon>
        <taxon>Phasianidae</taxon>
        <taxon>Perdicinae</taxon>
        <taxon>Bambusicola</taxon>
    </lineage>
</organism>
<protein>
    <recommendedName>
        <fullName evidence="3">TNFR-Cys domain-containing protein</fullName>
    </recommendedName>
</protein>
<evidence type="ECO:0000259" key="3">
    <source>
        <dbReference type="PROSITE" id="PS50050"/>
    </source>
</evidence>
<dbReference type="EMBL" id="PPHD01065001">
    <property type="protein sequence ID" value="POI21793.1"/>
    <property type="molecule type" value="Genomic_DNA"/>
</dbReference>
<dbReference type="SUPFAM" id="SSF57586">
    <property type="entry name" value="TNF receptor-like"/>
    <property type="match status" value="2"/>
</dbReference>
<comment type="caution">
    <text evidence="1">Lacks conserved residue(s) required for the propagation of feature annotation.</text>
</comment>
<accession>A0A2P4SCF2</accession>
<dbReference type="SMART" id="SM00208">
    <property type="entry name" value="TNFR"/>
    <property type="match status" value="1"/>
</dbReference>
<dbReference type="InterPro" id="IPR052493">
    <property type="entry name" value="TNFRSF1A"/>
</dbReference>
<comment type="caution">
    <text evidence="4">The sequence shown here is derived from an EMBL/GenBank/DDBJ whole genome shotgun (WGS) entry which is preliminary data.</text>
</comment>
<dbReference type="GO" id="GO:0043120">
    <property type="term" value="F:tumor necrosis factor binding"/>
    <property type="evidence" value="ECO:0007669"/>
    <property type="project" value="TreeGrafter"/>
</dbReference>
<dbReference type="InterPro" id="IPR001368">
    <property type="entry name" value="TNFR/NGFR_Cys_rich_reg"/>
</dbReference>
<evidence type="ECO:0000313" key="4">
    <source>
        <dbReference type="EMBL" id="POI21793.1"/>
    </source>
</evidence>
<reference evidence="4 5" key="1">
    <citation type="submission" date="2018-01" db="EMBL/GenBank/DDBJ databases">
        <title>Comparison of the Chinese Bamboo Partridge and Red Junglefowl genome sequences highlights the importance of demography in genome evolution.</title>
        <authorList>
            <person name="Tiley G.P."/>
            <person name="Kimball R.T."/>
            <person name="Braun E.L."/>
            <person name="Burleigh J.G."/>
        </authorList>
    </citation>
    <scope>NUCLEOTIDE SEQUENCE [LARGE SCALE GENOMIC DNA]</scope>
    <source>
        <strain evidence="4">RTK389</strain>
        <tissue evidence="4">Blood</tissue>
    </source>
</reference>